<dbReference type="Proteomes" id="UP000184111">
    <property type="component" value="Unassembled WGS sequence"/>
</dbReference>
<gene>
    <name evidence="2" type="ORF">SAMN05216499_14713</name>
</gene>
<feature type="compositionally biased region" description="Basic and acidic residues" evidence="1">
    <location>
        <begin position="1"/>
        <end position="16"/>
    </location>
</feature>
<reference evidence="2 3" key="1">
    <citation type="submission" date="2016-11" db="EMBL/GenBank/DDBJ databases">
        <authorList>
            <person name="Jaros S."/>
            <person name="Januszkiewicz K."/>
            <person name="Wedrychowicz H."/>
        </authorList>
    </citation>
    <scope>NUCLEOTIDE SEQUENCE [LARGE SCALE GENOMIC DNA]</scope>
    <source>
        <strain evidence="2 3">CGMCC 4.2025</strain>
    </source>
</reference>
<evidence type="ECO:0008006" key="4">
    <source>
        <dbReference type="Google" id="ProtNLM"/>
    </source>
</evidence>
<accession>A0A1M7QX22</accession>
<feature type="region of interest" description="Disordered" evidence="1">
    <location>
        <begin position="127"/>
        <end position="157"/>
    </location>
</feature>
<keyword evidence="3" id="KW-1185">Reference proteome</keyword>
<feature type="compositionally biased region" description="Polar residues" evidence="1">
    <location>
        <begin position="17"/>
        <end position="27"/>
    </location>
</feature>
<feature type="region of interest" description="Disordered" evidence="1">
    <location>
        <begin position="1"/>
        <end position="58"/>
    </location>
</feature>
<organism evidence="2 3">
    <name type="scientific">Actinacidiphila paucisporea</name>
    <dbReference type="NCBI Taxonomy" id="310782"/>
    <lineage>
        <taxon>Bacteria</taxon>
        <taxon>Bacillati</taxon>
        <taxon>Actinomycetota</taxon>
        <taxon>Actinomycetes</taxon>
        <taxon>Kitasatosporales</taxon>
        <taxon>Streptomycetaceae</taxon>
        <taxon>Actinacidiphila</taxon>
    </lineage>
</organism>
<dbReference type="STRING" id="310782.SAMN05216499_14713"/>
<dbReference type="AlphaFoldDB" id="A0A1M7QX22"/>
<evidence type="ECO:0000313" key="2">
    <source>
        <dbReference type="EMBL" id="SHN36506.1"/>
    </source>
</evidence>
<proteinExistence type="predicted"/>
<protein>
    <recommendedName>
        <fullName evidence="4">Bacterial mobilisation domain-containing protein</fullName>
    </recommendedName>
</protein>
<dbReference type="EMBL" id="FRBI01000047">
    <property type="protein sequence ID" value="SHN36506.1"/>
    <property type="molecule type" value="Genomic_DNA"/>
</dbReference>
<feature type="compositionally biased region" description="Basic and acidic residues" evidence="1">
    <location>
        <begin position="127"/>
        <end position="138"/>
    </location>
</feature>
<name>A0A1M7QX22_9ACTN</name>
<evidence type="ECO:0000256" key="1">
    <source>
        <dbReference type="SAM" id="MobiDB-lite"/>
    </source>
</evidence>
<sequence>MSRHHDANDHAGEERTPPSTLTCNGAASPQPCGGASLGIRTTVGGTDASASAPGVAEAGPAGAPDLNVAAGGSCDSDELTSVQPFVTPRVDADQMNTPEPNAQADPDADRVTLAVFLHDGVAALDRPRLSVDHPDSRPMKPRRLRPRGAEPRDRHRSTRFAAAEIAVVERAVAERGPSFSGFIADATVAVATNRIAALLPHERAERALGEELGRALYALGKVGNNLNQLVRQGHMGVLVEPERVEGTLARLDDVLAEIHAVTLRLNEAA</sequence>
<feature type="compositionally biased region" description="Low complexity" evidence="1">
    <location>
        <begin position="48"/>
        <end position="58"/>
    </location>
</feature>
<evidence type="ECO:0000313" key="3">
    <source>
        <dbReference type="Proteomes" id="UP000184111"/>
    </source>
</evidence>